<organism evidence="1 2">
    <name type="scientific">Perca flavescens</name>
    <name type="common">American yellow perch</name>
    <name type="synonym">Morone flavescens</name>
    <dbReference type="NCBI Taxonomy" id="8167"/>
    <lineage>
        <taxon>Eukaryota</taxon>
        <taxon>Metazoa</taxon>
        <taxon>Chordata</taxon>
        <taxon>Craniata</taxon>
        <taxon>Vertebrata</taxon>
        <taxon>Euteleostomi</taxon>
        <taxon>Actinopterygii</taxon>
        <taxon>Neopterygii</taxon>
        <taxon>Teleostei</taxon>
        <taxon>Neoteleostei</taxon>
        <taxon>Acanthomorphata</taxon>
        <taxon>Eupercaria</taxon>
        <taxon>Perciformes</taxon>
        <taxon>Percoidei</taxon>
        <taxon>Percidae</taxon>
        <taxon>Percinae</taxon>
        <taxon>Perca</taxon>
    </lineage>
</organism>
<sequence>MSKHLSFKVKLTEVVPYFYKITPEVLVATASRALHSCFVSGPQYTGDKADQPQIIPKTFIAKGTIVGNGHENWALLRLLPLMDHGKL</sequence>
<name>A0A484DPF1_PERFV</name>
<protein>
    <submittedName>
        <fullName evidence="1">Uncharacterized protein</fullName>
    </submittedName>
</protein>
<comment type="caution">
    <text evidence="1">The sequence shown here is derived from an EMBL/GenBank/DDBJ whole genome shotgun (WGS) entry which is preliminary data.</text>
</comment>
<dbReference type="Proteomes" id="UP000295070">
    <property type="component" value="Chromosome 2"/>
</dbReference>
<accession>A0A484DPF1</accession>
<gene>
    <name evidence="1" type="ORF">EPR50_G00021340</name>
</gene>
<reference evidence="1 2" key="1">
    <citation type="submission" date="2019-01" db="EMBL/GenBank/DDBJ databases">
        <title>A chromosome-scale genome assembly of the yellow perch, Perca flavescens.</title>
        <authorList>
            <person name="Feron R."/>
            <person name="Morvezen R."/>
            <person name="Bestin A."/>
            <person name="Haffray P."/>
            <person name="Klopp C."/>
            <person name="Zahm M."/>
            <person name="Cabau C."/>
            <person name="Roques C."/>
            <person name="Donnadieu C."/>
            <person name="Bouchez O."/>
            <person name="Christie M."/>
            <person name="Larson W."/>
            <person name="Guiguen Y."/>
        </authorList>
    </citation>
    <scope>NUCLEOTIDE SEQUENCE [LARGE SCALE GENOMIC DNA]</scope>
    <source>
        <strain evidence="1">YP-PL-M2</strain>
        <tissue evidence="1">Blood</tissue>
    </source>
</reference>
<evidence type="ECO:0000313" key="1">
    <source>
        <dbReference type="EMBL" id="TDH16630.1"/>
    </source>
</evidence>
<keyword evidence="2" id="KW-1185">Reference proteome</keyword>
<dbReference type="EMBL" id="SCKG01000002">
    <property type="protein sequence ID" value="TDH16630.1"/>
    <property type="molecule type" value="Genomic_DNA"/>
</dbReference>
<evidence type="ECO:0000313" key="2">
    <source>
        <dbReference type="Proteomes" id="UP000295070"/>
    </source>
</evidence>
<proteinExistence type="predicted"/>
<dbReference type="AlphaFoldDB" id="A0A484DPF1"/>